<dbReference type="EMBL" id="JAZHXI010000003">
    <property type="protein sequence ID" value="KAL2073121.1"/>
    <property type="molecule type" value="Genomic_DNA"/>
</dbReference>
<sequence>MLLLPLTLVFSSFVTATVLPTQSDTRDEPLHGAVIMCSDFNWKGECISIAVPLAYNSCTSLKAPWAYNVSSLEPVPGTVCWLHNSTNCGDICMSPSGCSKIVEFPGYANLSTYGYPAWTGRIGSFTCSPTKTFYD</sequence>
<protein>
    <submittedName>
        <fullName evidence="2">Uncharacterized protein</fullName>
    </submittedName>
</protein>
<proteinExistence type="predicted"/>
<evidence type="ECO:0000256" key="1">
    <source>
        <dbReference type="SAM" id="SignalP"/>
    </source>
</evidence>
<feature type="chain" id="PRO_5045791714" evidence="1">
    <location>
        <begin position="17"/>
        <end position="135"/>
    </location>
</feature>
<evidence type="ECO:0000313" key="3">
    <source>
        <dbReference type="Proteomes" id="UP001595075"/>
    </source>
</evidence>
<evidence type="ECO:0000313" key="2">
    <source>
        <dbReference type="EMBL" id="KAL2073121.1"/>
    </source>
</evidence>
<gene>
    <name evidence="2" type="ORF">VTL71DRAFT_10445</name>
</gene>
<dbReference type="Proteomes" id="UP001595075">
    <property type="component" value="Unassembled WGS sequence"/>
</dbReference>
<feature type="signal peptide" evidence="1">
    <location>
        <begin position="1"/>
        <end position="16"/>
    </location>
</feature>
<name>A0ABR4CT42_9HELO</name>
<comment type="caution">
    <text evidence="2">The sequence shown here is derived from an EMBL/GenBank/DDBJ whole genome shotgun (WGS) entry which is preliminary data.</text>
</comment>
<keyword evidence="1" id="KW-0732">Signal</keyword>
<reference evidence="2 3" key="1">
    <citation type="journal article" date="2024" name="Commun. Biol.">
        <title>Comparative genomic analysis of thermophilic fungi reveals convergent evolutionary adaptations and gene losses.</title>
        <authorList>
            <person name="Steindorff A.S."/>
            <person name="Aguilar-Pontes M.V."/>
            <person name="Robinson A.J."/>
            <person name="Andreopoulos B."/>
            <person name="LaButti K."/>
            <person name="Kuo A."/>
            <person name="Mondo S."/>
            <person name="Riley R."/>
            <person name="Otillar R."/>
            <person name="Haridas S."/>
            <person name="Lipzen A."/>
            <person name="Grimwood J."/>
            <person name="Schmutz J."/>
            <person name="Clum A."/>
            <person name="Reid I.D."/>
            <person name="Moisan M.C."/>
            <person name="Butler G."/>
            <person name="Nguyen T.T.M."/>
            <person name="Dewar K."/>
            <person name="Conant G."/>
            <person name="Drula E."/>
            <person name="Henrissat B."/>
            <person name="Hansel C."/>
            <person name="Singer S."/>
            <person name="Hutchinson M.I."/>
            <person name="de Vries R.P."/>
            <person name="Natvig D.O."/>
            <person name="Powell A.J."/>
            <person name="Tsang A."/>
            <person name="Grigoriev I.V."/>
        </authorList>
    </citation>
    <scope>NUCLEOTIDE SEQUENCE [LARGE SCALE GENOMIC DNA]</scope>
    <source>
        <strain evidence="2 3">CBS 494.80</strain>
    </source>
</reference>
<accession>A0ABR4CT42</accession>
<organism evidence="2 3">
    <name type="scientific">Oculimacula yallundae</name>
    <dbReference type="NCBI Taxonomy" id="86028"/>
    <lineage>
        <taxon>Eukaryota</taxon>
        <taxon>Fungi</taxon>
        <taxon>Dikarya</taxon>
        <taxon>Ascomycota</taxon>
        <taxon>Pezizomycotina</taxon>
        <taxon>Leotiomycetes</taxon>
        <taxon>Helotiales</taxon>
        <taxon>Ploettnerulaceae</taxon>
        <taxon>Oculimacula</taxon>
    </lineage>
</organism>
<keyword evidence="3" id="KW-1185">Reference proteome</keyword>